<organism evidence="2">
    <name type="scientific">uncultured Pseudonocardia sp</name>
    <dbReference type="NCBI Taxonomy" id="211455"/>
    <lineage>
        <taxon>Bacteria</taxon>
        <taxon>Bacillati</taxon>
        <taxon>Actinomycetota</taxon>
        <taxon>Actinomycetes</taxon>
        <taxon>Pseudonocardiales</taxon>
        <taxon>Pseudonocardiaceae</taxon>
        <taxon>Pseudonocardia</taxon>
        <taxon>environmental samples</taxon>
    </lineage>
</organism>
<proteinExistence type="predicted"/>
<feature type="compositionally biased region" description="Low complexity" evidence="1">
    <location>
        <begin position="99"/>
        <end position="111"/>
    </location>
</feature>
<sequence length="111" mass="11854">WPSRRRSPSSTTSTDRRAPNRWSSRSRAAATRSICHPGMRVGCARRSPPTFPRPGAPEPPGARPPPHPPRAAARTGNATRPSGNGRARTDSRSPSGVASRPTSSRPSTRPT</sequence>
<protein>
    <submittedName>
        <fullName evidence="2">Uncharacterized protein</fullName>
    </submittedName>
</protein>
<reference evidence="2" key="1">
    <citation type="submission" date="2020-02" db="EMBL/GenBank/DDBJ databases">
        <authorList>
            <person name="Meier V. D."/>
        </authorList>
    </citation>
    <scope>NUCLEOTIDE SEQUENCE</scope>
    <source>
        <strain evidence="2">AVDCRST_MAG66</strain>
    </source>
</reference>
<feature type="non-terminal residue" evidence="2">
    <location>
        <position position="1"/>
    </location>
</feature>
<gene>
    <name evidence="2" type="ORF">AVDCRST_MAG66-2963</name>
</gene>
<accession>A0A6J4PTW3</accession>
<feature type="compositionally biased region" description="Low complexity" evidence="1">
    <location>
        <begin position="20"/>
        <end position="33"/>
    </location>
</feature>
<evidence type="ECO:0000313" key="2">
    <source>
        <dbReference type="EMBL" id="CAA9425953.1"/>
    </source>
</evidence>
<feature type="compositionally biased region" description="Pro residues" evidence="1">
    <location>
        <begin position="49"/>
        <end position="69"/>
    </location>
</feature>
<name>A0A6J4PTW3_9PSEU</name>
<feature type="region of interest" description="Disordered" evidence="1">
    <location>
        <begin position="1"/>
        <end position="111"/>
    </location>
</feature>
<dbReference type="EMBL" id="CADCUS010000433">
    <property type="protein sequence ID" value="CAA9425953.1"/>
    <property type="molecule type" value="Genomic_DNA"/>
</dbReference>
<dbReference type="AlphaFoldDB" id="A0A6J4PTW3"/>
<feature type="non-terminal residue" evidence="2">
    <location>
        <position position="111"/>
    </location>
</feature>
<evidence type="ECO:0000256" key="1">
    <source>
        <dbReference type="SAM" id="MobiDB-lite"/>
    </source>
</evidence>